<keyword evidence="3 5" id="KW-1133">Transmembrane helix</keyword>
<evidence type="ECO:0000256" key="4">
    <source>
        <dbReference type="ARBA" id="ARBA00023136"/>
    </source>
</evidence>
<reference evidence="6 7" key="1">
    <citation type="submission" date="2018-06" db="EMBL/GenBank/DDBJ databases">
        <title>Whole genome sequencing of Candida tropicalis (genome annotated by CSBL at Korea University).</title>
        <authorList>
            <person name="Ahn J."/>
        </authorList>
    </citation>
    <scope>NUCLEOTIDE SEQUENCE [LARGE SCALE GENOMIC DNA]</scope>
    <source>
        <strain evidence="6 7">ATCC 20962</strain>
    </source>
</reference>
<keyword evidence="7" id="KW-1185">Reference proteome</keyword>
<dbReference type="Pfam" id="PF13520">
    <property type="entry name" value="AA_permease_2"/>
    <property type="match status" value="1"/>
</dbReference>
<feature type="transmembrane region" description="Helical" evidence="5">
    <location>
        <begin position="461"/>
        <end position="480"/>
    </location>
</feature>
<feature type="transmembrane region" description="Helical" evidence="5">
    <location>
        <begin position="285"/>
        <end position="303"/>
    </location>
</feature>
<feature type="transmembrane region" description="Helical" evidence="5">
    <location>
        <begin position="174"/>
        <end position="198"/>
    </location>
</feature>
<feature type="transmembrane region" description="Helical" evidence="5">
    <location>
        <begin position="309"/>
        <end position="329"/>
    </location>
</feature>
<feature type="transmembrane region" description="Helical" evidence="5">
    <location>
        <begin position="492"/>
        <end position="512"/>
    </location>
</feature>
<proteinExistence type="predicted"/>
<feature type="transmembrane region" description="Helical" evidence="5">
    <location>
        <begin position="104"/>
        <end position="125"/>
    </location>
</feature>
<dbReference type="GO" id="GO:0016020">
    <property type="term" value="C:membrane"/>
    <property type="evidence" value="ECO:0007669"/>
    <property type="project" value="UniProtKB-SubCell"/>
</dbReference>
<dbReference type="GO" id="GO:0015179">
    <property type="term" value="F:L-amino acid transmembrane transporter activity"/>
    <property type="evidence" value="ECO:0007669"/>
    <property type="project" value="TreeGrafter"/>
</dbReference>
<dbReference type="InterPro" id="IPR002293">
    <property type="entry name" value="AA/rel_permease1"/>
</dbReference>
<dbReference type="PANTHER" id="PTHR11785:SF382">
    <property type="entry name" value="LOW-AFFINITY METHIONINE PERMEASE"/>
    <property type="match status" value="1"/>
</dbReference>
<comment type="subcellular location">
    <subcellularLocation>
        <location evidence="1">Membrane</location>
        <topology evidence="1">Multi-pass membrane protein</topology>
    </subcellularLocation>
</comment>
<keyword evidence="4 5" id="KW-0472">Membrane</keyword>
<feature type="transmembrane region" description="Helical" evidence="5">
    <location>
        <begin position="56"/>
        <end position="78"/>
    </location>
</feature>
<dbReference type="OrthoDB" id="5982228at2759"/>
<organism evidence="6 7">
    <name type="scientific">Candida viswanathii</name>
    <dbReference type="NCBI Taxonomy" id="5486"/>
    <lineage>
        <taxon>Eukaryota</taxon>
        <taxon>Fungi</taxon>
        <taxon>Dikarya</taxon>
        <taxon>Ascomycota</taxon>
        <taxon>Saccharomycotina</taxon>
        <taxon>Pichiomycetes</taxon>
        <taxon>Debaryomycetaceae</taxon>
        <taxon>Candida/Lodderomyces clade</taxon>
        <taxon>Candida</taxon>
    </lineage>
</organism>
<keyword evidence="2 5" id="KW-0812">Transmembrane</keyword>
<name>A0A367Y0V4_9ASCO</name>
<gene>
    <name evidence="6" type="primary">MUP1_0</name>
    <name evidence="6" type="ORF">Cantr_07111</name>
</gene>
<dbReference type="AlphaFoldDB" id="A0A367Y0V4"/>
<dbReference type="Gene3D" id="1.20.1740.10">
    <property type="entry name" value="Amino acid/polyamine transporter I"/>
    <property type="match status" value="1"/>
</dbReference>
<feature type="transmembrane region" description="Helical" evidence="5">
    <location>
        <begin position="381"/>
        <end position="400"/>
    </location>
</feature>
<evidence type="ECO:0000256" key="3">
    <source>
        <dbReference type="ARBA" id="ARBA00022989"/>
    </source>
</evidence>
<evidence type="ECO:0000256" key="2">
    <source>
        <dbReference type="ARBA" id="ARBA00022692"/>
    </source>
</evidence>
<protein>
    <submittedName>
        <fullName evidence="6">High-affinity methionine permease</fullName>
    </submittedName>
</protein>
<evidence type="ECO:0000256" key="5">
    <source>
        <dbReference type="SAM" id="Phobius"/>
    </source>
</evidence>
<feature type="transmembrane region" description="Helical" evidence="5">
    <location>
        <begin position="350"/>
        <end position="369"/>
    </location>
</feature>
<dbReference type="Proteomes" id="UP000253472">
    <property type="component" value="Unassembled WGS sequence"/>
</dbReference>
<dbReference type="EMBL" id="QLNQ01000027">
    <property type="protein sequence ID" value="RCK59160.1"/>
    <property type="molecule type" value="Genomic_DNA"/>
</dbReference>
<dbReference type="PANTHER" id="PTHR11785">
    <property type="entry name" value="AMINO ACID TRANSPORTER"/>
    <property type="match status" value="1"/>
</dbReference>
<dbReference type="InterPro" id="IPR050598">
    <property type="entry name" value="AminoAcid_Transporter"/>
</dbReference>
<feature type="transmembrane region" description="Helical" evidence="5">
    <location>
        <begin position="251"/>
        <end position="278"/>
    </location>
</feature>
<sequence length="530" mass="59207">MPHGDTASIHSSIFSKLVPHNKLGTLSCISLIVNKIIGTGIFLNPSPIFQYLNGNVGLFLLFFIIGGIIIFSGLLIYLEFALNLPFKNGGELNYLIRVIPNPRGLIGCVYSFSIVLLGFSSGNSFAFGKYVLYAATGTESVDDNLVKLIGVGCITFCCFLHMKYPKQGSNLFNFLGIFKILILVLIIFIGVLAFGGFLNLQPTDNFKDIWAFHEGTKPSIYSISVALLEVIYSFKGWENVNYVLNEVDDPYHILTVAAPLAVLLTTVLYFMVILAYLVVVPKDEMLSSGVLIAGIFFNKVFGASVTARLLPILISFSNLGNVLVVSYAHSVVNQELAYNNYIPFSCVFQNFNYSLMLHWLVTVVVLVAPPSSEIYEFIVNLYIYPGTWINVILTAGLLYLKFNKKKENWGEFHLKEDEELSEDGSVVSDELQTYYPHRSETDPLLPPCEFKPRPKIISTPYVCVFIFLIANIFLAVFPFVQPPNAASLDIPYWMFPVLGTGVLVLGAVFYYIRPYVTKKDIKYESDYIAS</sequence>
<evidence type="ECO:0000256" key="1">
    <source>
        <dbReference type="ARBA" id="ARBA00004141"/>
    </source>
</evidence>
<accession>A0A367Y0V4</accession>
<dbReference type="PIRSF" id="PIRSF006060">
    <property type="entry name" value="AA_transporter"/>
    <property type="match status" value="1"/>
</dbReference>
<dbReference type="STRING" id="5486.A0A367Y0V4"/>
<comment type="caution">
    <text evidence="6">The sequence shown here is derived from an EMBL/GenBank/DDBJ whole genome shotgun (WGS) entry which is preliminary data.</text>
</comment>
<evidence type="ECO:0000313" key="6">
    <source>
        <dbReference type="EMBL" id="RCK59160.1"/>
    </source>
</evidence>
<evidence type="ECO:0000313" key="7">
    <source>
        <dbReference type="Proteomes" id="UP000253472"/>
    </source>
</evidence>
<feature type="transmembrane region" description="Helical" evidence="5">
    <location>
        <begin position="23"/>
        <end position="44"/>
    </location>
</feature>